<protein>
    <submittedName>
        <fullName evidence="2">Triple functional domain protein,Kalirin</fullName>
    </submittedName>
</protein>
<organism evidence="2 3">
    <name type="scientific">Lepeophtheirus salmonis</name>
    <name type="common">Salmon louse</name>
    <name type="synonym">Caligus salmonis</name>
    <dbReference type="NCBI Taxonomy" id="72036"/>
    <lineage>
        <taxon>Eukaryota</taxon>
        <taxon>Metazoa</taxon>
        <taxon>Ecdysozoa</taxon>
        <taxon>Arthropoda</taxon>
        <taxon>Crustacea</taxon>
        <taxon>Multicrustacea</taxon>
        <taxon>Hexanauplia</taxon>
        <taxon>Copepoda</taxon>
        <taxon>Siphonostomatoida</taxon>
        <taxon>Caligidae</taxon>
        <taxon>Lepeophtheirus</taxon>
    </lineage>
</organism>
<keyword evidence="3" id="KW-1185">Reference proteome</keyword>
<evidence type="ECO:0000313" key="2">
    <source>
        <dbReference type="EMBL" id="CAF2936241.1"/>
    </source>
</evidence>
<dbReference type="Proteomes" id="UP000675881">
    <property type="component" value="Chromosome 5"/>
</dbReference>
<dbReference type="GO" id="GO:0019898">
    <property type="term" value="C:extrinsic component of membrane"/>
    <property type="evidence" value="ECO:0007669"/>
    <property type="project" value="TreeGrafter"/>
</dbReference>
<dbReference type="PANTHER" id="PTHR22826:SF106">
    <property type="entry name" value="TRIO, ISOFORM A"/>
    <property type="match status" value="1"/>
</dbReference>
<proteinExistence type="predicted"/>
<dbReference type="InterPro" id="IPR051336">
    <property type="entry name" value="RhoGEF_Guanine_NuclExch_SF"/>
</dbReference>
<dbReference type="PANTHER" id="PTHR22826">
    <property type="entry name" value="RHO GUANINE EXCHANGE FACTOR-RELATED"/>
    <property type="match status" value="1"/>
</dbReference>
<dbReference type="GO" id="GO:0005737">
    <property type="term" value="C:cytoplasm"/>
    <property type="evidence" value="ECO:0007669"/>
    <property type="project" value="TreeGrafter"/>
</dbReference>
<dbReference type="GO" id="GO:0005085">
    <property type="term" value="F:guanyl-nucleotide exchange factor activity"/>
    <property type="evidence" value="ECO:0007669"/>
    <property type="project" value="UniProtKB-KW"/>
</dbReference>
<keyword evidence="1" id="KW-0344">Guanine-nucleotide releasing factor</keyword>
<evidence type="ECO:0000313" key="3">
    <source>
        <dbReference type="Proteomes" id="UP000675881"/>
    </source>
</evidence>
<dbReference type="OrthoDB" id="10256089at2759"/>
<reference evidence="2" key="1">
    <citation type="submission" date="2021-02" db="EMBL/GenBank/DDBJ databases">
        <authorList>
            <person name="Bekaert M."/>
        </authorList>
    </citation>
    <scope>NUCLEOTIDE SEQUENCE</scope>
    <source>
        <strain evidence="2">IoA-00</strain>
    </source>
</reference>
<dbReference type="AlphaFoldDB" id="A0A7R8CUG4"/>
<evidence type="ECO:0000256" key="1">
    <source>
        <dbReference type="ARBA" id="ARBA00022658"/>
    </source>
</evidence>
<dbReference type="GO" id="GO:0007411">
    <property type="term" value="P:axon guidance"/>
    <property type="evidence" value="ECO:0007669"/>
    <property type="project" value="TreeGrafter"/>
</dbReference>
<dbReference type="EMBL" id="HG994584">
    <property type="protein sequence ID" value="CAF2936241.1"/>
    <property type="molecule type" value="Genomic_DNA"/>
</dbReference>
<dbReference type="Gene3D" id="1.20.58.60">
    <property type="match status" value="1"/>
</dbReference>
<gene>
    <name evidence="2" type="ORF">LSAA_10328</name>
</gene>
<dbReference type="SUPFAM" id="SSF46966">
    <property type="entry name" value="Spectrin repeat"/>
    <property type="match status" value="1"/>
</dbReference>
<name>A0A7R8CUG4_LEPSM</name>
<sequence>MRLPFMSDKELKTLLNNNHYDPQSVKDIADRVTSRWQQLVTQAEERHKLVTASLNFYKTAEQVCSVLDSLEREYKRDDDWLSRHSTPSKQKEAFLKACTLARRTAETFIKYSNRSLQYFSHNPEATFAGPESKVKGIDHIRKKNMLSQENRVLEYWTTKKKRLDQHQQFCLFERSARQSLEWIKEEGDIYLNTHTNVGTTKEENSVSFTGA</sequence>
<accession>A0A7R8CUG4</accession>